<dbReference type="SUPFAM" id="SSF46689">
    <property type="entry name" value="Homeodomain-like"/>
    <property type="match status" value="1"/>
</dbReference>
<gene>
    <name evidence="14" type="ORF">SASPL_107720</name>
</gene>
<dbReference type="InterPro" id="IPR001356">
    <property type="entry name" value="HD"/>
</dbReference>
<evidence type="ECO:0000313" key="15">
    <source>
        <dbReference type="Proteomes" id="UP000298416"/>
    </source>
</evidence>
<name>A0A8X8YBT2_SALSN</name>
<dbReference type="InterPro" id="IPR045224">
    <property type="entry name" value="HDZip_class_I_plant"/>
</dbReference>
<reference evidence="14" key="2">
    <citation type="submission" date="2020-08" db="EMBL/GenBank/DDBJ databases">
        <title>Plant Genome Project.</title>
        <authorList>
            <person name="Zhang R.-G."/>
        </authorList>
    </citation>
    <scope>NUCLEOTIDE SEQUENCE</scope>
    <source>
        <strain evidence="14">Huo1</strain>
        <tissue evidence="14">Leaf</tissue>
    </source>
</reference>
<dbReference type="Pfam" id="PF00046">
    <property type="entry name" value="Homeodomain"/>
    <property type="match status" value="1"/>
</dbReference>
<keyword evidence="3 8" id="KW-0238">DNA-binding</keyword>
<protein>
    <recommendedName>
        <fullName evidence="10">Homeobox-leucine zipper protein</fullName>
    </recommendedName>
    <alternativeName>
        <fullName evidence="10">HD-ZIP protein</fullName>
    </alternativeName>
    <alternativeName>
        <fullName evidence="10">Homeodomain transcription factor</fullName>
    </alternativeName>
</protein>
<dbReference type="GO" id="GO:0000976">
    <property type="term" value="F:transcription cis-regulatory region binding"/>
    <property type="evidence" value="ECO:0007669"/>
    <property type="project" value="UniProtKB-ARBA"/>
</dbReference>
<dbReference type="OrthoDB" id="6159439at2759"/>
<feature type="compositionally biased region" description="Basic and acidic residues" evidence="12">
    <location>
        <begin position="182"/>
        <end position="193"/>
    </location>
</feature>
<dbReference type="CDD" id="cd00086">
    <property type="entry name" value="homeodomain"/>
    <property type="match status" value="1"/>
</dbReference>
<keyword evidence="2 10" id="KW-0805">Transcription regulation</keyword>
<evidence type="ECO:0000256" key="11">
    <source>
        <dbReference type="SAM" id="Coils"/>
    </source>
</evidence>
<dbReference type="SMART" id="SM00389">
    <property type="entry name" value="HOX"/>
    <property type="match status" value="1"/>
</dbReference>
<comment type="similarity">
    <text evidence="7 10">Belongs to the HD-ZIP homeobox family. Class I subfamily.</text>
</comment>
<dbReference type="PROSITE" id="PS00027">
    <property type="entry name" value="HOMEOBOX_1"/>
    <property type="match status" value="1"/>
</dbReference>
<evidence type="ECO:0000256" key="12">
    <source>
        <dbReference type="SAM" id="MobiDB-lite"/>
    </source>
</evidence>
<dbReference type="InterPro" id="IPR017970">
    <property type="entry name" value="Homeobox_CS"/>
</dbReference>
<dbReference type="GO" id="GO:0000981">
    <property type="term" value="F:DNA-binding transcription factor activity, RNA polymerase II-specific"/>
    <property type="evidence" value="ECO:0007669"/>
    <property type="project" value="UniProtKB-UniRule"/>
</dbReference>
<dbReference type="PROSITE" id="PS50071">
    <property type="entry name" value="HOMEOBOX_2"/>
    <property type="match status" value="1"/>
</dbReference>
<keyword evidence="11" id="KW-0175">Coiled coil</keyword>
<keyword evidence="15" id="KW-1185">Reference proteome</keyword>
<dbReference type="GO" id="GO:0045893">
    <property type="term" value="P:positive regulation of DNA-templated transcription"/>
    <property type="evidence" value="ECO:0007669"/>
    <property type="project" value="TreeGrafter"/>
</dbReference>
<dbReference type="FunFam" id="1.10.10.60:FF:000144">
    <property type="entry name" value="homeobox-leucine zipper protein ATHB-6-like"/>
    <property type="match status" value="1"/>
</dbReference>
<feature type="region of interest" description="Disordered" evidence="12">
    <location>
        <begin position="182"/>
        <end position="252"/>
    </location>
</feature>
<evidence type="ECO:0000256" key="8">
    <source>
        <dbReference type="PROSITE-ProRule" id="PRU00108"/>
    </source>
</evidence>
<evidence type="ECO:0000256" key="4">
    <source>
        <dbReference type="ARBA" id="ARBA00023155"/>
    </source>
</evidence>
<dbReference type="InterPro" id="IPR003106">
    <property type="entry name" value="Leu_zip_homeo"/>
</dbReference>
<comment type="caution">
    <text evidence="14">The sequence shown here is derived from an EMBL/GenBank/DDBJ whole genome shotgun (WGS) entry which is preliminary data.</text>
</comment>
<evidence type="ECO:0000256" key="2">
    <source>
        <dbReference type="ARBA" id="ARBA00023015"/>
    </source>
</evidence>
<dbReference type="PANTHER" id="PTHR24326">
    <property type="entry name" value="HOMEOBOX-LEUCINE ZIPPER PROTEIN"/>
    <property type="match status" value="1"/>
</dbReference>
<evidence type="ECO:0000256" key="10">
    <source>
        <dbReference type="RuleBase" id="RU369038"/>
    </source>
</evidence>
<feature type="DNA-binding region" description="Homeobox" evidence="8">
    <location>
        <begin position="78"/>
        <end position="137"/>
    </location>
</feature>
<feature type="domain" description="Homeobox" evidence="13">
    <location>
        <begin position="76"/>
        <end position="136"/>
    </location>
</feature>
<dbReference type="Proteomes" id="UP000298416">
    <property type="component" value="Unassembled WGS sequence"/>
</dbReference>
<dbReference type="PANTHER" id="PTHR24326:SF606">
    <property type="entry name" value="HOMEOBOX-LEUCINE ZIPPER PROTEIN ATHB-54"/>
    <property type="match status" value="1"/>
</dbReference>
<evidence type="ECO:0000313" key="14">
    <source>
        <dbReference type="EMBL" id="KAG6429668.1"/>
    </source>
</evidence>
<feature type="compositionally biased region" description="Low complexity" evidence="12">
    <location>
        <begin position="194"/>
        <end position="211"/>
    </location>
</feature>
<evidence type="ECO:0000256" key="1">
    <source>
        <dbReference type="ARBA" id="ARBA00004123"/>
    </source>
</evidence>
<dbReference type="Gene3D" id="1.10.10.60">
    <property type="entry name" value="Homeodomain-like"/>
    <property type="match status" value="1"/>
</dbReference>
<dbReference type="EMBL" id="PNBA02000003">
    <property type="protein sequence ID" value="KAG6429668.1"/>
    <property type="molecule type" value="Genomic_DNA"/>
</dbReference>
<proteinExistence type="inferred from homology"/>
<dbReference type="AlphaFoldDB" id="A0A8X8YBT2"/>
<dbReference type="PRINTS" id="PR00031">
    <property type="entry name" value="HTHREPRESSR"/>
</dbReference>
<dbReference type="GO" id="GO:0005634">
    <property type="term" value="C:nucleus"/>
    <property type="evidence" value="ECO:0007669"/>
    <property type="project" value="UniProtKB-SubCell"/>
</dbReference>
<sequence length="290" mass="32552">MEGGGVFDDSHMPNLVLKSESSEVLDSLWVPNSSPSFQGCASMVSFEDVNTTTTTTTTTNNMKSENCNDDFDPAFHQPADKKRRLSHDQVKFLEKSFEVENKLEPERKIQLAKEVGLQPRQVAIWFQNRRARYKTKVLEKEYAALKASYDKLRSDYDCLFKDNEKMRNEVNLLTEKLVMREKGKKGGDSEAEKAAVGATAPATEAASSAKSDVFDSDSPHCTEGAALEPADSSHVFERGEASDFSQDEDDSLMPPSCFPKIQVECYDDLHPNSCNLGFPVQDQGTWFWQY</sequence>
<comment type="function">
    <text evidence="10">Transcription factor.</text>
</comment>
<accession>A0A8X8YBT2</accession>
<keyword evidence="4 8" id="KW-0371">Homeobox</keyword>
<comment type="subcellular location">
    <subcellularLocation>
        <location evidence="1 8 9">Nucleus</location>
    </subcellularLocation>
</comment>
<feature type="coiled-coil region" evidence="11">
    <location>
        <begin position="135"/>
        <end position="176"/>
    </location>
</feature>
<evidence type="ECO:0000256" key="7">
    <source>
        <dbReference type="ARBA" id="ARBA00025748"/>
    </source>
</evidence>
<evidence type="ECO:0000256" key="9">
    <source>
        <dbReference type="RuleBase" id="RU000682"/>
    </source>
</evidence>
<keyword evidence="6 8" id="KW-0539">Nucleus</keyword>
<dbReference type="Pfam" id="PF02183">
    <property type="entry name" value="HALZ"/>
    <property type="match status" value="1"/>
</dbReference>
<organism evidence="14">
    <name type="scientific">Salvia splendens</name>
    <name type="common">Scarlet sage</name>
    <dbReference type="NCBI Taxonomy" id="180675"/>
    <lineage>
        <taxon>Eukaryota</taxon>
        <taxon>Viridiplantae</taxon>
        <taxon>Streptophyta</taxon>
        <taxon>Embryophyta</taxon>
        <taxon>Tracheophyta</taxon>
        <taxon>Spermatophyta</taxon>
        <taxon>Magnoliopsida</taxon>
        <taxon>eudicotyledons</taxon>
        <taxon>Gunneridae</taxon>
        <taxon>Pentapetalae</taxon>
        <taxon>asterids</taxon>
        <taxon>lamiids</taxon>
        <taxon>Lamiales</taxon>
        <taxon>Lamiaceae</taxon>
        <taxon>Nepetoideae</taxon>
        <taxon>Mentheae</taxon>
        <taxon>Salviinae</taxon>
        <taxon>Salvia</taxon>
        <taxon>Salvia subgen. Calosphace</taxon>
        <taxon>core Calosphace</taxon>
    </lineage>
</organism>
<keyword evidence="5 10" id="KW-0804">Transcription</keyword>
<evidence type="ECO:0000256" key="3">
    <source>
        <dbReference type="ARBA" id="ARBA00023125"/>
    </source>
</evidence>
<dbReference type="InterPro" id="IPR009057">
    <property type="entry name" value="Homeodomain-like_sf"/>
</dbReference>
<dbReference type="InterPro" id="IPR000047">
    <property type="entry name" value="HTH_motif"/>
</dbReference>
<evidence type="ECO:0000259" key="13">
    <source>
        <dbReference type="PROSITE" id="PS50071"/>
    </source>
</evidence>
<evidence type="ECO:0000256" key="5">
    <source>
        <dbReference type="ARBA" id="ARBA00023163"/>
    </source>
</evidence>
<reference evidence="14" key="1">
    <citation type="submission" date="2018-01" db="EMBL/GenBank/DDBJ databases">
        <authorList>
            <person name="Mao J.F."/>
        </authorList>
    </citation>
    <scope>NUCLEOTIDE SEQUENCE</scope>
    <source>
        <strain evidence="14">Huo1</strain>
        <tissue evidence="14">Leaf</tissue>
    </source>
</reference>
<evidence type="ECO:0000256" key="6">
    <source>
        <dbReference type="ARBA" id="ARBA00023242"/>
    </source>
</evidence>